<accession>A0ABZ0S8R1</accession>
<evidence type="ECO:0000313" key="2">
    <source>
        <dbReference type="EMBL" id="WPL17297.1"/>
    </source>
</evidence>
<feature type="compositionally biased region" description="Low complexity" evidence="1">
    <location>
        <begin position="16"/>
        <end position="28"/>
    </location>
</feature>
<keyword evidence="3" id="KW-1185">Reference proteome</keyword>
<feature type="region of interest" description="Disordered" evidence="1">
    <location>
        <begin position="1"/>
        <end position="31"/>
    </location>
</feature>
<name>A0ABZ0S8R1_9GAMM</name>
<sequence length="235" mass="25580">MLNITARLAHPANSNSFRPTRARPSSAPRGRKLAPMLPLIVAAFMAPPAMAEDGRGGTERMAEAMTRMMEAFGFGDSWSPSDSQPGQGLDDAMPDMMNPRGVGWAAGFGDPVREFGLPGPLQQFGRALGALQPTSLDGIWEGRDGGLLIVRGSRFRLYQLNAGFIDGLIQERGQRIALYDPNTDSARPYEFALQSGRLALRDAAGKVYLYRRLWLEKDLPNDSFSQPGPATDALK</sequence>
<evidence type="ECO:0000256" key="1">
    <source>
        <dbReference type="SAM" id="MobiDB-lite"/>
    </source>
</evidence>
<reference evidence="2 3" key="1">
    <citation type="journal article" date="2023" name="Microorganisms">
        <title>Thiorhodovibrio frisius and Trv. litoralis spp. nov., Two Novel Members from a Clade of Fastidious Purple Sulfur Bacteria That Exhibit Unique Red-Shifted Light-Harvesting Capabilities.</title>
        <authorList>
            <person name="Methner A."/>
            <person name="Kuzyk S.B."/>
            <person name="Petersen J."/>
            <person name="Bauer S."/>
            <person name="Brinkmann H."/>
            <person name="Sichau K."/>
            <person name="Wanner G."/>
            <person name="Wolf J."/>
            <person name="Neumann-Schaal M."/>
            <person name="Henke P."/>
            <person name="Tank M."/>
            <person name="Sproer C."/>
            <person name="Bunk B."/>
            <person name="Overmann J."/>
        </authorList>
    </citation>
    <scope>NUCLEOTIDE SEQUENCE [LARGE SCALE GENOMIC DNA]</scope>
    <source>
        <strain evidence="2 3">DSM 6702</strain>
    </source>
</reference>
<evidence type="ECO:0000313" key="3">
    <source>
        <dbReference type="Proteomes" id="UP001432180"/>
    </source>
</evidence>
<organism evidence="2 3">
    <name type="scientific">Thiorhodovibrio winogradskyi</name>
    <dbReference type="NCBI Taxonomy" id="77007"/>
    <lineage>
        <taxon>Bacteria</taxon>
        <taxon>Pseudomonadati</taxon>
        <taxon>Pseudomonadota</taxon>
        <taxon>Gammaproteobacteria</taxon>
        <taxon>Chromatiales</taxon>
        <taxon>Chromatiaceae</taxon>
        <taxon>Thiorhodovibrio</taxon>
    </lineage>
</organism>
<proteinExistence type="predicted"/>
<dbReference type="EMBL" id="CP121472">
    <property type="protein sequence ID" value="WPL17297.1"/>
    <property type="molecule type" value="Genomic_DNA"/>
</dbReference>
<dbReference type="Proteomes" id="UP001432180">
    <property type="component" value="Chromosome"/>
</dbReference>
<gene>
    <name evidence="2" type="ORF">Thiowin_02300</name>
</gene>
<protein>
    <submittedName>
        <fullName evidence="2">Uncharacterized protein</fullName>
    </submittedName>
</protein>